<keyword evidence="3" id="KW-0723">Serine/threonine-protein kinase</keyword>
<comment type="catalytic activity">
    <reaction evidence="16">
        <text>L-threonyl-[protein] + ATP = O-phospho-L-threonyl-[protein] + ADP + H(+)</text>
        <dbReference type="Rhea" id="RHEA:46608"/>
        <dbReference type="Rhea" id="RHEA-COMP:11060"/>
        <dbReference type="Rhea" id="RHEA-COMP:11605"/>
        <dbReference type="ChEBI" id="CHEBI:15378"/>
        <dbReference type="ChEBI" id="CHEBI:30013"/>
        <dbReference type="ChEBI" id="CHEBI:30616"/>
        <dbReference type="ChEBI" id="CHEBI:61977"/>
        <dbReference type="ChEBI" id="CHEBI:456216"/>
        <dbReference type="EC" id="2.7.11.1"/>
    </reaction>
</comment>
<dbReference type="PROSITE" id="PS50011">
    <property type="entry name" value="PROTEIN_KINASE_DOM"/>
    <property type="match status" value="2"/>
</dbReference>
<feature type="binding site" evidence="18">
    <location>
        <position position="97"/>
    </location>
    <ligand>
        <name>ATP</name>
        <dbReference type="ChEBI" id="CHEBI:30616"/>
    </ligand>
</feature>
<dbReference type="FunFam" id="3.30.200.20:FF:000162">
    <property type="entry name" value="Adenine nucleotide alpha hydrolase-like domain kinase"/>
    <property type="match status" value="1"/>
</dbReference>
<keyword evidence="10" id="KW-0418">Kinase</keyword>
<dbReference type="InterPro" id="IPR001245">
    <property type="entry name" value="Ser-Thr/Tyr_kinase_cat_dom"/>
</dbReference>
<dbReference type="InterPro" id="IPR008271">
    <property type="entry name" value="Ser/Thr_kinase_AS"/>
</dbReference>
<feature type="domain" description="Gnk2-homologous" evidence="22">
    <location>
        <begin position="302"/>
        <end position="402"/>
    </location>
</feature>
<evidence type="ECO:0000256" key="2">
    <source>
        <dbReference type="ARBA" id="ARBA00012513"/>
    </source>
</evidence>
<accession>A0AA88RAE9</accession>
<dbReference type="Gene3D" id="3.30.200.20">
    <property type="entry name" value="Phosphorylase Kinase, domain 1"/>
    <property type="match status" value="2"/>
</dbReference>
<evidence type="ECO:0000259" key="22">
    <source>
        <dbReference type="PROSITE" id="PS51473"/>
    </source>
</evidence>
<evidence type="ECO:0000256" key="17">
    <source>
        <dbReference type="ARBA" id="ARBA00048679"/>
    </source>
</evidence>
<feature type="domain" description="Protein kinase" evidence="21">
    <location>
        <begin position="69"/>
        <end position="321"/>
    </location>
</feature>
<dbReference type="Gene3D" id="1.10.510.10">
    <property type="entry name" value="Transferase(Phosphotransferase) domain 1"/>
    <property type="match status" value="2"/>
</dbReference>
<evidence type="ECO:0000256" key="7">
    <source>
        <dbReference type="ARBA" id="ARBA00022729"/>
    </source>
</evidence>
<dbReference type="InterPro" id="IPR017441">
    <property type="entry name" value="Protein_kinase_ATP_BS"/>
</dbReference>
<evidence type="ECO:0000256" key="14">
    <source>
        <dbReference type="ARBA" id="ARBA00023170"/>
    </source>
</evidence>
<feature type="domain" description="Protein kinase" evidence="21">
    <location>
        <begin position="595"/>
        <end position="844"/>
    </location>
</feature>
<dbReference type="Gene3D" id="3.30.430.20">
    <property type="entry name" value="Gnk2 domain, C-X8-C-X2-C motif"/>
    <property type="match status" value="2"/>
</dbReference>
<dbReference type="FunFam" id="1.10.510.10:FF:001023">
    <property type="entry name" value="Os07g0541700 protein"/>
    <property type="match status" value="1"/>
</dbReference>
<evidence type="ECO:0000259" key="21">
    <source>
        <dbReference type="PROSITE" id="PS50011"/>
    </source>
</evidence>
<dbReference type="InterPro" id="IPR052059">
    <property type="entry name" value="CR_Ser/Thr_kinase"/>
</dbReference>
<dbReference type="GO" id="GO:0005524">
    <property type="term" value="F:ATP binding"/>
    <property type="evidence" value="ECO:0007669"/>
    <property type="project" value="UniProtKB-UniRule"/>
</dbReference>
<evidence type="ECO:0000313" key="23">
    <source>
        <dbReference type="EMBL" id="KAK2981549.1"/>
    </source>
</evidence>
<keyword evidence="12 20" id="KW-1133">Transmembrane helix</keyword>
<name>A0AA88RAE9_9ASTE</name>
<dbReference type="CDD" id="cd14066">
    <property type="entry name" value="STKc_IRAK"/>
    <property type="match status" value="1"/>
</dbReference>
<comment type="catalytic activity">
    <reaction evidence="17">
        <text>L-seryl-[protein] + ATP = O-phospho-L-seryl-[protein] + ADP + H(+)</text>
        <dbReference type="Rhea" id="RHEA:17989"/>
        <dbReference type="Rhea" id="RHEA-COMP:9863"/>
        <dbReference type="Rhea" id="RHEA-COMP:11604"/>
        <dbReference type="ChEBI" id="CHEBI:15378"/>
        <dbReference type="ChEBI" id="CHEBI:29999"/>
        <dbReference type="ChEBI" id="CHEBI:30616"/>
        <dbReference type="ChEBI" id="CHEBI:83421"/>
        <dbReference type="ChEBI" id="CHEBI:456216"/>
        <dbReference type="EC" id="2.7.11.1"/>
    </reaction>
</comment>
<dbReference type="InterPro" id="IPR011009">
    <property type="entry name" value="Kinase-like_dom_sf"/>
</dbReference>
<keyword evidence="9 18" id="KW-0547">Nucleotide-binding</keyword>
<evidence type="ECO:0000256" key="20">
    <source>
        <dbReference type="SAM" id="Phobius"/>
    </source>
</evidence>
<dbReference type="EMBL" id="JAVXUO010001509">
    <property type="protein sequence ID" value="KAK2981549.1"/>
    <property type="molecule type" value="Genomic_DNA"/>
</dbReference>
<evidence type="ECO:0000313" key="24">
    <source>
        <dbReference type="Proteomes" id="UP001187471"/>
    </source>
</evidence>
<evidence type="ECO:0000256" key="15">
    <source>
        <dbReference type="ARBA" id="ARBA00023180"/>
    </source>
</evidence>
<dbReference type="FunFam" id="3.30.200.20:FF:001208">
    <property type="entry name" value="Putative DUF26-domain receptor-like protein kinase family protein"/>
    <property type="match status" value="1"/>
</dbReference>
<proteinExistence type="predicted"/>
<keyword evidence="14" id="KW-0675">Receptor</keyword>
<comment type="caution">
    <text evidence="23">The sequence shown here is derived from an EMBL/GenBank/DDBJ whole genome shotgun (WGS) entry which is preliminary data.</text>
</comment>
<keyword evidence="6 20" id="KW-0812">Transmembrane</keyword>
<protein>
    <recommendedName>
        <fullName evidence="2">non-specific serine/threonine protein kinase</fullName>
        <ecNumber evidence="2">2.7.11.1</ecNumber>
    </recommendedName>
</protein>
<dbReference type="Proteomes" id="UP001187471">
    <property type="component" value="Unassembled WGS sequence"/>
</dbReference>
<evidence type="ECO:0000256" key="10">
    <source>
        <dbReference type="ARBA" id="ARBA00022777"/>
    </source>
</evidence>
<feature type="transmembrane region" description="Helical" evidence="20">
    <location>
        <begin position="532"/>
        <end position="555"/>
    </location>
</feature>
<dbReference type="SMART" id="SM00220">
    <property type="entry name" value="S_TKc"/>
    <property type="match status" value="2"/>
</dbReference>
<dbReference type="PANTHER" id="PTHR47973">
    <property type="entry name" value="CYSTEINE-RICH RECEPTOR-LIKE PROTEIN KINASE 3"/>
    <property type="match status" value="1"/>
</dbReference>
<organism evidence="23 24">
    <name type="scientific">Escallonia rubra</name>
    <dbReference type="NCBI Taxonomy" id="112253"/>
    <lineage>
        <taxon>Eukaryota</taxon>
        <taxon>Viridiplantae</taxon>
        <taxon>Streptophyta</taxon>
        <taxon>Embryophyta</taxon>
        <taxon>Tracheophyta</taxon>
        <taxon>Spermatophyta</taxon>
        <taxon>Magnoliopsida</taxon>
        <taxon>eudicotyledons</taxon>
        <taxon>Gunneridae</taxon>
        <taxon>Pentapetalae</taxon>
        <taxon>asterids</taxon>
        <taxon>campanulids</taxon>
        <taxon>Escalloniales</taxon>
        <taxon>Escalloniaceae</taxon>
        <taxon>Escallonia</taxon>
    </lineage>
</organism>
<dbReference type="FunFam" id="1.10.510.10:FF:000336">
    <property type="entry name" value="Cysteine-rich receptor-like protein kinase 2"/>
    <property type="match status" value="1"/>
</dbReference>
<evidence type="ECO:0000256" key="1">
    <source>
        <dbReference type="ARBA" id="ARBA00004167"/>
    </source>
</evidence>
<dbReference type="FunFam" id="3.30.430.20:FF:000015">
    <property type="entry name" value="Cysteine-rich receptor-like protein kinase 3"/>
    <property type="match status" value="1"/>
</dbReference>
<dbReference type="Pfam" id="PF07714">
    <property type="entry name" value="PK_Tyr_Ser-Thr"/>
    <property type="match status" value="2"/>
</dbReference>
<dbReference type="PROSITE" id="PS00108">
    <property type="entry name" value="PROTEIN_KINASE_ST"/>
    <property type="match status" value="2"/>
</dbReference>
<keyword evidence="11 18" id="KW-0067">ATP-binding</keyword>
<evidence type="ECO:0000256" key="19">
    <source>
        <dbReference type="SAM" id="MobiDB-lite"/>
    </source>
</evidence>
<evidence type="ECO:0000256" key="11">
    <source>
        <dbReference type="ARBA" id="ARBA00022840"/>
    </source>
</evidence>
<evidence type="ECO:0000256" key="18">
    <source>
        <dbReference type="PROSITE-ProRule" id="PRU10141"/>
    </source>
</evidence>
<dbReference type="GO" id="GO:0016020">
    <property type="term" value="C:membrane"/>
    <property type="evidence" value="ECO:0007669"/>
    <property type="project" value="UniProtKB-SubCell"/>
</dbReference>
<keyword evidence="5" id="KW-0808">Transferase</keyword>
<feature type="non-terminal residue" evidence="23">
    <location>
        <position position="1"/>
    </location>
</feature>
<comment type="subcellular location">
    <subcellularLocation>
        <location evidence="1">Membrane</location>
        <topology evidence="1">Single-pass membrane protein</topology>
    </subcellularLocation>
</comment>
<keyword evidence="24" id="KW-1185">Reference proteome</keyword>
<dbReference type="InterPro" id="IPR038408">
    <property type="entry name" value="GNK2_sf"/>
</dbReference>
<sequence>AIFLYVACVLGAAGICSSAIVIGCFVGTAIYNRRINRHDEQKGSAMESFLVKRSLQFKYSMLEKATENFIEAHKIGQGGFGEVFKGTLPDGREIAIKRLYISGKLRNQEICNEVDIIGRAQHKNLVRYLGCCFTKEDSLLVYEYLPNKSLDLILFDQEKKKDLDWKKRFGIIKGTAEGLEYLHKDCQVRIVHRDIKASNILLDSRHRPKISDFGLARGYMAPEYLAEGRLTDKVDVYSYGVLVLEIVSGMQNNNFQSEDSLSTLVTSMHFSASNLSCQSQTWLIIITTLINLFPHSHSDPRISEGGLFCGTTRPPPNTSYIPSFVKEMKYLSQQVTTHRWGHHLVNSTPPIYGLAQCYQDLSPTDCLLCYAASRTRVPRCLPSISARLYFDGCFLRYDHYNFFNETIDPNQDTVNCSSTSLGVDVNDGGRLELEKNVGVLIDNMTERAVSNDGFAVMEVKGVFGLAQCWKTVSSVGCRECLQKAGKGIKGCLPSREGKGLNAGCYMRYSTRKFFNDEAGKKEDRSGVSTKGAIIAIVLVGMAFLMFSLFAVYAAYIQFSKLRTDRYNLGQISNSFNKYNSLNFKYETLEKATNYFDLSRKIGQGGAGSVYKGDLPNGSTVAVKRLFFNTRQWVDEFFNEVNLISGIQHKNLVKLLGCSIEGPESLLVYEYIPNKSLDQFLFDKNKVQILNWKQRFDIIVGTAEGLAYLHGGSETRIIHRDIKSSNVLLDDKFAPKIADFGLVRCFGDDKTHLSTGIAGTLGYMAPEYLVRGQLTEKADVYSFGVLVLEIVCGRKNNAFIEDSGSLLQTVWKLYKMNKLAELVDPCLNGDFPEREASFVLEIGLLCTQAAASLRPSMTRVVQMLNNTDCEIPMPNQPPFLSSRLQDPANSARYYSINSLVSNALTKTEVSYTSTESSTIQSSDGPSKSGEFEK</sequence>
<evidence type="ECO:0000256" key="16">
    <source>
        <dbReference type="ARBA" id="ARBA00047899"/>
    </source>
</evidence>
<evidence type="ECO:0000256" key="6">
    <source>
        <dbReference type="ARBA" id="ARBA00022692"/>
    </source>
</evidence>
<dbReference type="Pfam" id="PF01657">
    <property type="entry name" value="Stress-antifung"/>
    <property type="match status" value="2"/>
</dbReference>
<dbReference type="InterPro" id="IPR000719">
    <property type="entry name" value="Prot_kinase_dom"/>
</dbReference>
<keyword evidence="15" id="KW-0325">Glycoprotein</keyword>
<evidence type="ECO:0000256" key="13">
    <source>
        <dbReference type="ARBA" id="ARBA00023136"/>
    </source>
</evidence>
<keyword evidence="8" id="KW-0677">Repeat</keyword>
<keyword evidence="4" id="KW-0597">Phosphoprotein</keyword>
<keyword evidence="13 20" id="KW-0472">Membrane</keyword>
<evidence type="ECO:0000256" key="4">
    <source>
        <dbReference type="ARBA" id="ARBA00022553"/>
    </source>
</evidence>
<dbReference type="InterPro" id="IPR002902">
    <property type="entry name" value="GNK2"/>
</dbReference>
<dbReference type="AlphaFoldDB" id="A0AA88RAE9"/>
<dbReference type="FunFam" id="3.30.430.20:FF:000005">
    <property type="entry name" value="Cysteine-rich receptor-like protein kinase 2"/>
    <property type="match status" value="1"/>
</dbReference>
<dbReference type="SUPFAM" id="SSF56112">
    <property type="entry name" value="Protein kinase-like (PK-like)"/>
    <property type="match status" value="2"/>
</dbReference>
<dbReference type="PROSITE" id="PS51473">
    <property type="entry name" value="GNK2"/>
    <property type="match status" value="2"/>
</dbReference>
<evidence type="ECO:0000256" key="9">
    <source>
        <dbReference type="ARBA" id="ARBA00022741"/>
    </source>
</evidence>
<gene>
    <name evidence="23" type="ORF">RJ640_027974</name>
</gene>
<feature type="region of interest" description="Disordered" evidence="19">
    <location>
        <begin position="910"/>
        <end position="932"/>
    </location>
</feature>
<dbReference type="PROSITE" id="PS00107">
    <property type="entry name" value="PROTEIN_KINASE_ATP"/>
    <property type="match status" value="1"/>
</dbReference>
<keyword evidence="7" id="KW-0732">Signal</keyword>
<dbReference type="GO" id="GO:0004674">
    <property type="term" value="F:protein serine/threonine kinase activity"/>
    <property type="evidence" value="ECO:0007669"/>
    <property type="project" value="UniProtKB-KW"/>
</dbReference>
<reference evidence="23" key="1">
    <citation type="submission" date="2022-12" db="EMBL/GenBank/DDBJ databases">
        <title>Draft genome assemblies for two species of Escallonia (Escalloniales).</title>
        <authorList>
            <person name="Chanderbali A."/>
            <person name="Dervinis C."/>
            <person name="Anghel I."/>
            <person name="Soltis D."/>
            <person name="Soltis P."/>
            <person name="Zapata F."/>
        </authorList>
    </citation>
    <scope>NUCLEOTIDE SEQUENCE</scope>
    <source>
        <strain evidence="23">UCBG92.1500</strain>
        <tissue evidence="23">Leaf</tissue>
    </source>
</reference>
<evidence type="ECO:0000256" key="5">
    <source>
        <dbReference type="ARBA" id="ARBA00022679"/>
    </source>
</evidence>
<evidence type="ECO:0000256" key="3">
    <source>
        <dbReference type="ARBA" id="ARBA00022527"/>
    </source>
</evidence>
<evidence type="ECO:0000256" key="8">
    <source>
        <dbReference type="ARBA" id="ARBA00022737"/>
    </source>
</evidence>
<evidence type="ECO:0000256" key="12">
    <source>
        <dbReference type="ARBA" id="ARBA00022989"/>
    </source>
</evidence>
<dbReference type="EC" id="2.7.11.1" evidence="2"/>
<dbReference type="CDD" id="cd23509">
    <property type="entry name" value="Gnk2-like"/>
    <property type="match status" value="2"/>
</dbReference>
<feature type="domain" description="Gnk2-homologous" evidence="22">
    <location>
        <begin position="413"/>
        <end position="513"/>
    </location>
</feature>